<feature type="transmembrane region" description="Helical" evidence="1">
    <location>
        <begin position="177"/>
        <end position="194"/>
    </location>
</feature>
<feature type="transmembrane region" description="Helical" evidence="1">
    <location>
        <begin position="128"/>
        <end position="145"/>
    </location>
</feature>
<dbReference type="Proteomes" id="UP000572635">
    <property type="component" value="Unassembled WGS sequence"/>
</dbReference>
<keyword evidence="1" id="KW-1133">Transmembrane helix</keyword>
<evidence type="ECO:0000256" key="1">
    <source>
        <dbReference type="SAM" id="Phobius"/>
    </source>
</evidence>
<evidence type="ECO:0000313" key="2">
    <source>
        <dbReference type="EMBL" id="MBB5433870.1"/>
    </source>
</evidence>
<dbReference type="EMBL" id="JACHDB010000001">
    <property type="protein sequence ID" value="MBB5433870.1"/>
    <property type="molecule type" value="Genomic_DNA"/>
</dbReference>
<keyword evidence="3" id="KW-1185">Reference proteome</keyword>
<feature type="transmembrane region" description="Helical" evidence="1">
    <location>
        <begin position="59"/>
        <end position="81"/>
    </location>
</feature>
<keyword evidence="1" id="KW-0472">Membrane</keyword>
<dbReference type="AlphaFoldDB" id="A0A7W8VF95"/>
<feature type="transmembrane region" description="Helical" evidence="1">
    <location>
        <begin position="152"/>
        <end position="171"/>
    </location>
</feature>
<keyword evidence="1" id="KW-0812">Transmembrane</keyword>
<comment type="caution">
    <text evidence="2">The sequence shown here is derived from an EMBL/GenBank/DDBJ whole genome shotgun (WGS) entry which is preliminary data.</text>
</comment>
<organism evidence="2 3">
    <name type="scientific">Nocardiopsis composta</name>
    <dbReference type="NCBI Taxonomy" id="157465"/>
    <lineage>
        <taxon>Bacteria</taxon>
        <taxon>Bacillati</taxon>
        <taxon>Actinomycetota</taxon>
        <taxon>Actinomycetes</taxon>
        <taxon>Streptosporangiales</taxon>
        <taxon>Nocardiopsidaceae</taxon>
        <taxon>Nocardiopsis</taxon>
    </lineage>
</organism>
<protein>
    <submittedName>
        <fullName evidence="2">Uncharacterized protein</fullName>
    </submittedName>
</protein>
<sequence>MPTAALTAPAAETRAPAAAGPGEVDNRIAYTGFAFAYLAGHGSAALSAGPAPLLALPGWLPLALLGAGLAVGVTAATLASVRAQRGAAGPDAVSGNLAGASWLIGFPALFLVITGLSGTLGMPELQSLLWPTGSGFVVGLVYLAEGAVRRNALHYTLGAWLALTSAAALLLPASGPFWTLALAGGGAYALAAALEPRRLAARP</sequence>
<dbReference type="RefSeq" id="WP_184393999.1">
    <property type="nucleotide sequence ID" value="NZ_BAAAJD010000017.1"/>
</dbReference>
<evidence type="ECO:0000313" key="3">
    <source>
        <dbReference type="Proteomes" id="UP000572635"/>
    </source>
</evidence>
<reference evidence="2 3" key="1">
    <citation type="submission" date="2020-08" db="EMBL/GenBank/DDBJ databases">
        <title>Sequencing the genomes of 1000 actinobacteria strains.</title>
        <authorList>
            <person name="Klenk H.-P."/>
        </authorList>
    </citation>
    <scope>NUCLEOTIDE SEQUENCE [LARGE SCALE GENOMIC DNA]</scope>
    <source>
        <strain evidence="2 3">DSM 44551</strain>
    </source>
</reference>
<name>A0A7W8VF95_9ACTN</name>
<proteinExistence type="predicted"/>
<gene>
    <name evidence="2" type="ORF">HDA36_003954</name>
</gene>
<feature type="transmembrane region" description="Helical" evidence="1">
    <location>
        <begin position="93"/>
        <end position="116"/>
    </location>
</feature>
<accession>A0A7W8VF95</accession>